<accession>A0A2X0MFJ9</accession>
<evidence type="ECO:0000259" key="3">
    <source>
        <dbReference type="Pfam" id="PF25390"/>
    </source>
</evidence>
<feature type="repeat" description="RCC1" evidence="2">
    <location>
        <begin position="426"/>
        <end position="478"/>
    </location>
</feature>
<dbReference type="InterPro" id="IPR051210">
    <property type="entry name" value="Ub_ligase/GEF_domain"/>
</dbReference>
<organism evidence="4 5">
    <name type="scientific">Microbotryum silenes-dioicae</name>
    <dbReference type="NCBI Taxonomy" id="796604"/>
    <lineage>
        <taxon>Eukaryota</taxon>
        <taxon>Fungi</taxon>
        <taxon>Dikarya</taxon>
        <taxon>Basidiomycota</taxon>
        <taxon>Pucciniomycotina</taxon>
        <taxon>Microbotryomycetes</taxon>
        <taxon>Microbotryales</taxon>
        <taxon>Microbotryaceae</taxon>
        <taxon>Microbotryum</taxon>
    </lineage>
</organism>
<proteinExistence type="predicted"/>
<feature type="domain" description="RCC1-like" evidence="3">
    <location>
        <begin position="3"/>
        <end position="473"/>
    </location>
</feature>
<keyword evidence="1" id="KW-0677">Repeat</keyword>
<evidence type="ECO:0000256" key="1">
    <source>
        <dbReference type="ARBA" id="ARBA00022737"/>
    </source>
</evidence>
<dbReference type="AlphaFoldDB" id="A0A2X0MFJ9"/>
<dbReference type="PANTHER" id="PTHR22870">
    <property type="entry name" value="REGULATOR OF CHROMOSOME CONDENSATION"/>
    <property type="match status" value="1"/>
</dbReference>
<evidence type="ECO:0000313" key="5">
    <source>
        <dbReference type="Proteomes" id="UP000249464"/>
    </source>
</evidence>
<dbReference type="Gene3D" id="2.130.10.30">
    <property type="entry name" value="Regulator of chromosome condensation 1/beta-lactamase-inhibitor protein II"/>
    <property type="match status" value="2"/>
</dbReference>
<feature type="repeat" description="RCC1" evidence="2">
    <location>
        <begin position="233"/>
        <end position="305"/>
    </location>
</feature>
<feature type="repeat" description="RCC1" evidence="2">
    <location>
        <begin position="167"/>
        <end position="225"/>
    </location>
</feature>
<dbReference type="SUPFAM" id="SSF50985">
    <property type="entry name" value="RCC1/BLIP-II"/>
    <property type="match status" value="1"/>
</dbReference>
<reference evidence="4 5" key="1">
    <citation type="submission" date="2016-11" db="EMBL/GenBank/DDBJ databases">
        <authorList>
            <person name="Jaros S."/>
            <person name="Januszkiewicz K."/>
            <person name="Wedrychowicz H."/>
        </authorList>
    </citation>
    <scope>NUCLEOTIDE SEQUENCE [LARGE SCALE GENOMIC DNA]</scope>
</reference>
<dbReference type="Pfam" id="PF25390">
    <property type="entry name" value="WD40_RLD"/>
    <property type="match status" value="1"/>
</dbReference>
<sequence length="481" mass="52563">MPLFSAGSNSRGQLSHQNLLDAHSFQLCHFANPATNSNLIVHDLALGANHTLALCAYASTCTSEEKEEVGMELWGCGSNQRGQLGPGENGHRNQPELTTSFVRISLEGLLANVEEEERQRHGIRPQPPRDDEQDAICEIISIACAWETSFVHIRRRSTTDENVASSDLILSFGANDWNERGIPSRRQFESAPVNIISFDNESTSSLCRITQLVSGPRHVLAIVKDSSTKSSQSRIFGWGASRHGQLGRGGAIGSVGALTTKLPSTFERPCEIQLSDPSDDRPIGSTRRPVGLAMGRDHSIILFEEESPQASQSVVLFGSNKQKQLHLSDVPSVGENLTWVYPLDKEVTKVCATWTSSFFLFKDGTVQSFGSNTKGQLGRPDPSLPDKEATSTFVKFPTPNVPPQKVDITSLVTGSEHILAIDRHTGDVYGWGWNEHGNLGLLHTEDVGLPEVVWSAQDRGEVGKVWCGNATSFIFVAEDHN</sequence>
<feature type="repeat" description="RCC1" evidence="2">
    <location>
        <begin position="364"/>
        <end position="424"/>
    </location>
</feature>
<keyword evidence="5" id="KW-1185">Reference proteome</keyword>
<dbReference type="PRINTS" id="PR00633">
    <property type="entry name" value="RCCNDNSATION"/>
</dbReference>
<dbReference type="Proteomes" id="UP000249464">
    <property type="component" value="Unassembled WGS sequence"/>
</dbReference>
<evidence type="ECO:0000313" key="4">
    <source>
        <dbReference type="EMBL" id="SGY79309.1"/>
    </source>
</evidence>
<dbReference type="EMBL" id="FQNC01000048">
    <property type="protein sequence ID" value="SGY79309.1"/>
    <property type="molecule type" value="Genomic_DNA"/>
</dbReference>
<dbReference type="InterPro" id="IPR058923">
    <property type="entry name" value="RCC1-like_dom"/>
</dbReference>
<dbReference type="STRING" id="796604.A0A2X0MFJ9"/>
<dbReference type="PANTHER" id="PTHR22870:SF466">
    <property type="entry name" value="ANKYRIN REPEAT-CONTAINING PROTEIN"/>
    <property type="match status" value="1"/>
</dbReference>
<name>A0A2X0MFJ9_9BASI</name>
<gene>
    <name evidence="4" type="primary">BQ5605_C008g05102</name>
    <name evidence="4" type="ORF">BQ5605_C008G05102</name>
</gene>
<dbReference type="InterPro" id="IPR009091">
    <property type="entry name" value="RCC1/BLIP-II"/>
</dbReference>
<evidence type="ECO:0000256" key="2">
    <source>
        <dbReference type="PROSITE-ProRule" id="PRU00235"/>
    </source>
</evidence>
<protein>
    <submittedName>
        <fullName evidence="4">BQ5605_C008g05102 protein</fullName>
    </submittedName>
</protein>
<dbReference type="InterPro" id="IPR000408">
    <property type="entry name" value="Reg_chr_condens"/>
</dbReference>
<dbReference type="PROSITE" id="PS50012">
    <property type="entry name" value="RCC1_3"/>
    <property type="match status" value="4"/>
</dbReference>